<dbReference type="Proteomes" id="UP000254051">
    <property type="component" value="Unassembled WGS sequence"/>
</dbReference>
<dbReference type="RefSeq" id="WP_109713215.1">
    <property type="nucleotide sequence ID" value="NZ_QGDS01000012.1"/>
</dbReference>
<comment type="similarity">
    <text evidence="1 6">Belongs to the peptidase S8 family.</text>
</comment>
<keyword evidence="3 6" id="KW-0378">Hydrolase</keyword>
<feature type="active site" description="Charge relay system" evidence="5 6">
    <location>
        <position position="188"/>
    </location>
</feature>
<feature type="domain" description="Fervidolysin-like N-terminal prodomain" evidence="8">
    <location>
        <begin position="51"/>
        <end position="129"/>
    </location>
</feature>
<dbReference type="Pfam" id="PF00082">
    <property type="entry name" value="Peptidase_S8"/>
    <property type="match status" value="1"/>
</dbReference>
<dbReference type="AlphaFoldDB" id="A0A315ZU14"/>
<dbReference type="InterPro" id="IPR023828">
    <property type="entry name" value="Peptidase_S8_Ser-AS"/>
</dbReference>
<evidence type="ECO:0000256" key="5">
    <source>
        <dbReference type="PIRSR" id="PIRSR615500-1"/>
    </source>
</evidence>
<dbReference type="OrthoDB" id="186490at2"/>
<keyword evidence="4 6" id="KW-0720">Serine protease</keyword>
<dbReference type="GO" id="GO:0006508">
    <property type="term" value="P:proteolysis"/>
    <property type="evidence" value="ECO:0007669"/>
    <property type="project" value="UniProtKB-KW"/>
</dbReference>
<dbReference type="InterPro" id="IPR006637">
    <property type="entry name" value="ChW"/>
</dbReference>
<dbReference type="SUPFAM" id="SSF52743">
    <property type="entry name" value="Subtilisin-like"/>
    <property type="match status" value="1"/>
</dbReference>
<dbReference type="GO" id="GO:0004252">
    <property type="term" value="F:serine-type endopeptidase activity"/>
    <property type="evidence" value="ECO:0007669"/>
    <property type="project" value="UniProtKB-UniRule"/>
</dbReference>
<dbReference type="PRINTS" id="PR00723">
    <property type="entry name" value="SUBTILISIN"/>
</dbReference>
<keyword evidence="10" id="KW-1185">Reference proteome</keyword>
<feature type="active site" description="Charge relay system" evidence="5 6">
    <location>
        <position position="241"/>
    </location>
</feature>
<dbReference type="Pfam" id="PF22148">
    <property type="entry name" value="Fervidolysin_NPro-like"/>
    <property type="match status" value="1"/>
</dbReference>
<reference evidence="10" key="1">
    <citation type="submission" date="2017-07" db="EMBL/GenBank/DDBJ databases">
        <authorList>
            <person name="Varghese N."/>
            <person name="Submissions S."/>
        </authorList>
    </citation>
    <scope>NUCLEOTIDE SEQUENCE [LARGE SCALE GENOMIC DNA]</scope>
    <source>
        <strain evidence="10">NLAE-zl-C134</strain>
    </source>
</reference>
<organism evidence="9 10">
    <name type="scientific">Faecalicatena contorta</name>
    <dbReference type="NCBI Taxonomy" id="39482"/>
    <lineage>
        <taxon>Bacteria</taxon>
        <taxon>Bacillati</taxon>
        <taxon>Bacillota</taxon>
        <taxon>Clostridia</taxon>
        <taxon>Lachnospirales</taxon>
        <taxon>Lachnospiraceae</taxon>
        <taxon>Faecalicatena</taxon>
    </lineage>
</organism>
<evidence type="ECO:0000256" key="6">
    <source>
        <dbReference type="PROSITE-ProRule" id="PRU01240"/>
    </source>
</evidence>
<feature type="domain" description="Peptidase S8/S53" evidence="7">
    <location>
        <begin position="182"/>
        <end position="457"/>
    </location>
</feature>
<dbReference type="InterPro" id="IPR000209">
    <property type="entry name" value="Peptidase_S8/S53_dom"/>
</dbReference>
<dbReference type="PROSITE" id="PS00138">
    <property type="entry name" value="SUBTILASE_SER"/>
    <property type="match status" value="1"/>
</dbReference>
<proteinExistence type="inferred from homology"/>
<evidence type="ECO:0000256" key="3">
    <source>
        <dbReference type="ARBA" id="ARBA00022801"/>
    </source>
</evidence>
<dbReference type="PANTHER" id="PTHR43399:SF4">
    <property type="entry name" value="CELL WALL-ASSOCIATED PROTEASE"/>
    <property type="match status" value="1"/>
</dbReference>
<dbReference type="InterPro" id="IPR015500">
    <property type="entry name" value="Peptidase_S8_subtilisin-rel"/>
</dbReference>
<evidence type="ECO:0000259" key="7">
    <source>
        <dbReference type="Pfam" id="PF00082"/>
    </source>
</evidence>
<protein>
    <submittedName>
        <fullName evidence="9">Serine protease, subtilisin family</fullName>
    </submittedName>
</protein>
<dbReference type="EMBL" id="UHJJ01000012">
    <property type="protein sequence ID" value="SUQ15411.1"/>
    <property type="molecule type" value="Genomic_DNA"/>
</dbReference>
<feature type="active site" description="Charge relay system" evidence="5 6">
    <location>
        <position position="416"/>
    </location>
</feature>
<sequence>MRGKHTIFKRWMSVLIVLTLWASSSLLLYAEENLQQSEISQSETPALDLETDAAAEYISGEVLVFYENGQITEDAVKTISQENDDRLTETVLTTDNMAVSVVELSQGRSVEDAVEDYTSDPLIDLAIPNYKLDTCEEEIENTEIGVQGGVNDTDYAPYQWYLEQVRAKGAWDIVSQIPHEPIKVAVLDTGADISHPDLINVINQGESGEVLSDALDSELGPLQGDGYALGGVTGTSGDTTHGTHVTGILGAEANNGVGIAGVASSYDNSVMDLMVIDVFPDSETTFSYLFKGMDYAKSQGAKIINLSLGINLNLNAANTKALIEGTQKVFDAFMNEGIIVVCAAGNGDNGDGVPDNGNITSLPGDLPSTISVINVDRTNQKNVTSNYGSLKDVSAPGTDIWSTKNKGSYISKSGTSMSAPIVTGIAAMMLSVNPNLSFTEVREILRQTSTDLYSSGFDIYSSYGLVNAEAAVREAALRAGKWTESSASISYKTHVQTYGWQDWKADGQTSGTQGQAKRLEAIQIKLNNPEVSGGVEYKTHVQTYGWQRWKANGEMSGTQGQAKRLEAIQIRLTGQMAEKYDIYYRVHAQTYGWLDWAKNGESAGSSSYAKRLEGIEIKLVKKGGQAPGSTGNAYVHPLVKYQTHVQTYGWQGYVQDGAVSGTAGKAKRLEGIHISLLEQQYSGNIQYITHVQTYGWEKGWKSNGEMSGTQGQAKRLEAIRIQLTGEMAERYDIYYQVHIQTYGWLGWARNGGNAGSAGMAKRLEGIRIVLVPKGANPPGSMQNAYYEK</sequence>
<dbReference type="InterPro" id="IPR022398">
    <property type="entry name" value="Peptidase_S8_His-AS"/>
</dbReference>
<dbReference type="Pfam" id="PF07538">
    <property type="entry name" value="ChW"/>
    <property type="match status" value="6"/>
</dbReference>
<evidence type="ECO:0000259" key="8">
    <source>
        <dbReference type="Pfam" id="PF22148"/>
    </source>
</evidence>
<gene>
    <name evidence="9" type="ORF">SAMN05216529_11259</name>
</gene>
<dbReference type="SMART" id="SM00728">
    <property type="entry name" value="ChW"/>
    <property type="match status" value="6"/>
</dbReference>
<evidence type="ECO:0000313" key="9">
    <source>
        <dbReference type="EMBL" id="SUQ15411.1"/>
    </source>
</evidence>
<evidence type="ECO:0000256" key="4">
    <source>
        <dbReference type="ARBA" id="ARBA00022825"/>
    </source>
</evidence>
<evidence type="ECO:0000256" key="2">
    <source>
        <dbReference type="ARBA" id="ARBA00022670"/>
    </source>
</evidence>
<dbReference type="PANTHER" id="PTHR43399">
    <property type="entry name" value="SUBTILISIN-RELATED"/>
    <property type="match status" value="1"/>
</dbReference>
<name>A0A315ZU14_9FIRM</name>
<dbReference type="InterPro" id="IPR036852">
    <property type="entry name" value="Peptidase_S8/S53_dom_sf"/>
</dbReference>
<keyword evidence="2 6" id="KW-0645">Protease</keyword>
<evidence type="ECO:0000256" key="1">
    <source>
        <dbReference type="ARBA" id="ARBA00011073"/>
    </source>
</evidence>
<dbReference type="PROSITE" id="PS51892">
    <property type="entry name" value="SUBTILASE"/>
    <property type="match status" value="1"/>
</dbReference>
<dbReference type="InterPro" id="IPR054399">
    <property type="entry name" value="Fervidolysin-like_N_prodom"/>
</dbReference>
<evidence type="ECO:0000313" key="10">
    <source>
        <dbReference type="Proteomes" id="UP000254051"/>
    </source>
</evidence>
<dbReference type="Gene3D" id="3.40.50.200">
    <property type="entry name" value="Peptidase S8/S53 domain"/>
    <property type="match status" value="1"/>
</dbReference>
<dbReference type="InterPro" id="IPR051048">
    <property type="entry name" value="Peptidase_S8/S53_subtilisin"/>
</dbReference>
<dbReference type="PROSITE" id="PS00137">
    <property type="entry name" value="SUBTILASE_HIS"/>
    <property type="match status" value="1"/>
</dbReference>
<accession>A0A315ZU14</accession>